<protein>
    <submittedName>
        <fullName evidence="2">Uncharacterized protein</fullName>
    </submittedName>
</protein>
<evidence type="ECO:0000256" key="1">
    <source>
        <dbReference type="SAM" id="MobiDB-lite"/>
    </source>
</evidence>
<evidence type="ECO:0000313" key="2">
    <source>
        <dbReference type="EMBL" id="MFC3455802.1"/>
    </source>
</evidence>
<sequence>TGFNDISSHTPQIRDHHKTLTSVDATTPNKPTASLIDVKSFQDSRLFPDFVDDLRSVPVTDLIPRGYGPHPEATAYSEHLVDQAGA</sequence>
<evidence type="ECO:0000313" key="3">
    <source>
        <dbReference type="Proteomes" id="UP001595645"/>
    </source>
</evidence>
<dbReference type="Proteomes" id="UP001595645">
    <property type="component" value="Unassembled WGS sequence"/>
</dbReference>
<comment type="caution">
    <text evidence="2">The sequence shown here is derived from an EMBL/GenBank/DDBJ whole genome shotgun (WGS) entry which is preliminary data.</text>
</comment>
<organism evidence="2 3">
    <name type="scientific">Amycolatopsis speibonae</name>
    <dbReference type="NCBI Taxonomy" id="1450224"/>
    <lineage>
        <taxon>Bacteria</taxon>
        <taxon>Bacillati</taxon>
        <taxon>Actinomycetota</taxon>
        <taxon>Actinomycetes</taxon>
        <taxon>Pseudonocardiales</taxon>
        <taxon>Pseudonocardiaceae</taxon>
        <taxon>Amycolatopsis</taxon>
    </lineage>
</organism>
<accession>A0ABV7PBF8</accession>
<proteinExistence type="predicted"/>
<keyword evidence="3" id="KW-1185">Reference proteome</keyword>
<gene>
    <name evidence="2" type="ORF">ACFOSH_40765</name>
</gene>
<feature type="region of interest" description="Disordered" evidence="1">
    <location>
        <begin position="66"/>
        <end position="86"/>
    </location>
</feature>
<feature type="compositionally biased region" description="Polar residues" evidence="1">
    <location>
        <begin position="1"/>
        <end position="11"/>
    </location>
</feature>
<feature type="region of interest" description="Disordered" evidence="1">
    <location>
        <begin position="1"/>
        <end position="28"/>
    </location>
</feature>
<name>A0ABV7PBF8_9PSEU</name>
<reference evidence="3" key="1">
    <citation type="journal article" date="2019" name="Int. J. Syst. Evol. Microbiol.">
        <title>The Global Catalogue of Microorganisms (GCM) 10K type strain sequencing project: providing services to taxonomists for standard genome sequencing and annotation.</title>
        <authorList>
            <consortium name="The Broad Institute Genomics Platform"/>
            <consortium name="The Broad Institute Genome Sequencing Center for Infectious Disease"/>
            <person name="Wu L."/>
            <person name="Ma J."/>
        </authorList>
    </citation>
    <scope>NUCLEOTIDE SEQUENCE [LARGE SCALE GENOMIC DNA]</scope>
    <source>
        <strain evidence="3">CGMCC 4.7676</strain>
    </source>
</reference>
<dbReference type="EMBL" id="JBHRWK010000104">
    <property type="protein sequence ID" value="MFC3455802.1"/>
    <property type="molecule type" value="Genomic_DNA"/>
</dbReference>
<feature type="non-terminal residue" evidence="2">
    <location>
        <position position="1"/>
    </location>
</feature>